<dbReference type="Proteomes" id="UP000237481">
    <property type="component" value="Unassembled WGS sequence"/>
</dbReference>
<dbReference type="Pfam" id="PF20174">
    <property type="entry name" value="DUF6540"/>
    <property type="match status" value="1"/>
</dbReference>
<gene>
    <name evidence="2" type="ORF">TPAR_06646</name>
</gene>
<reference evidence="2 3" key="1">
    <citation type="submission" date="2018-01" db="EMBL/GenBank/DDBJ databases">
        <title>Harnessing the power of phylogenomics to disentangle the directionality and signatures of interkingdom host jumping in the parasitic fungal genus Tolypocladium.</title>
        <authorList>
            <person name="Quandt C.A."/>
            <person name="Patterson W."/>
            <person name="Spatafora J.W."/>
        </authorList>
    </citation>
    <scope>NUCLEOTIDE SEQUENCE [LARGE SCALE GENOMIC DNA]</scope>
    <source>
        <strain evidence="2 3">NRBC 100945</strain>
    </source>
</reference>
<feature type="compositionally biased region" description="Pro residues" evidence="1">
    <location>
        <begin position="19"/>
        <end position="29"/>
    </location>
</feature>
<proteinExistence type="predicted"/>
<dbReference type="InterPro" id="IPR046670">
    <property type="entry name" value="DUF6540"/>
</dbReference>
<keyword evidence="3" id="KW-1185">Reference proteome</keyword>
<feature type="region of interest" description="Disordered" evidence="1">
    <location>
        <begin position="1"/>
        <end position="49"/>
    </location>
</feature>
<dbReference type="EMBL" id="PKSG01000729">
    <property type="protein sequence ID" value="POR33137.1"/>
    <property type="molecule type" value="Genomic_DNA"/>
</dbReference>
<organism evidence="2 3">
    <name type="scientific">Tolypocladium paradoxum</name>
    <dbReference type="NCBI Taxonomy" id="94208"/>
    <lineage>
        <taxon>Eukaryota</taxon>
        <taxon>Fungi</taxon>
        <taxon>Dikarya</taxon>
        <taxon>Ascomycota</taxon>
        <taxon>Pezizomycotina</taxon>
        <taxon>Sordariomycetes</taxon>
        <taxon>Hypocreomycetidae</taxon>
        <taxon>Hypocreales</taxon>
        <taxon>Ophiocordycipitaceae</taxon>
        <taxon>Tolypocladium</taxon>
    </lineage>
</organism>
<accession>A0A2S4KSH9</accession>
<sequence>MSSSSSKQSGNADETSAAPHPPPPPPPNPAVTKASAPPPGPRPPIVAPTGPSGALMVQLLIYSGSPFKDHWAYWVSSRACPNVGVVIHAVGDVRNGFQFEVKRSYDIEATTTQPMKIIPLQWVDARHFDEESMLNGGNRKIDNVPVGGFEVSAHKVKAPGKTLNSVNDGVSGKKITQRNCQTWIVESADQLVKDGILHKEVAAYLHAIEQ</sequence>
<protein>
    <submittedName>
        <fullName evidence="2">Uncharacterized protein</fullName>
    </submittedName>
</protein>
<dbReference type="AlphaFoldDB" id="A0A2S4KSH9"/>
<name>A0A2S4KSH9_9HYPO</name>
<evidence type="ECO:0000313" key="2">
    <source>
        <dbReference type="EMBL" id="POR33137.1"/>
    </source>
</evidence>
<feature type="compositionally biased region" description="Polar residues" evidence="1">
    <location>
        <begin position="1"/>
        <end position="14"/>
    </location>
</feature>
<evidence type="ECO:0000313" key="3">
    <source>
        <dbReference type="Proteomes" id="UP000237481"/>
    </source>
</evidence>
<comment type="caution">
    <text evidence="2">The sequence shown here is derived from an EMBL/GenBank/DDBJ whole genome shotgun (WGS) entry which is preliminary data.</text>
</comment>
<evidence type="ECO:0000256" key="1">
    <source>
        <dbReference type="SAM" id="MobiDB-lite"/>
    </source>
</evidence>
<dbReference type="OrthoDB" id="5142012at2759"/>
<feature type="compositionally biased region" description="Pro residues" evidence="1">
    <location>
        <begin position="36"/>
        <end position="46"/>
    </location>
</feature>